<dbReference type="InterPro" id="IPR017531">
    <property type="entry name" value="Hydrolase-1_PEP"/>
</dbReference>
<evidence type="ECO:0000313" key="2">
    <source>
        <dbReference type="EMBL" id="MDR7376117.1"/>
    </source>
</evidence>
<dbReference type="Gene3D" id="3.40.50.1820">
    <property type="entry name" value="alpha/beta hydrolase"/>
    <property type="match status" value="1"/>
</dbReference>
<dbReference type="InterPro" id="IPR053145">
    <property type="entry name" value="AB_hydrolase_Est10"/>
</dbReference>
<dbReference type="EMBL" id="JAVDXT010000001">
    <property type="protein sequence ID" value="MDR7376117.1"/>
    <property type="molecule type" value="Genomic_DNA"/>
</dbReference>
<dbReference type="SUPFAM" id="SSF53474">
    <property type="entry name" value="alpha/beta-Hydrolases"/>
    <property type="match status" value="1"/>
</dbReference>
<dbReference type="NCBIfam" id="TIGR03100">
    <property type="entry name" value="hydr1_PEP"/>
    <property type="match status" value="1"/>
</dbReference>
<accession>A0ABU2C461</accession>
<comment type="caution">
    <text evidence="2">The sequence shown here is derived from an EMBL/GenBank/DDBJ whole genome shotgun (WGS) entry which is preliminary data.</text>
</comment>
<gene>
    <name evidence="2" type="ORF">J2X19_000775</name>
</gene>
<dbReference type="PANTHER" id="PTHR43265:SF1">
    <property type="entry name" value="ESTERASE ESTD"/>
    <property type="match status" value="1"/>
</dbReference>
<proteinExistence type="predicted"/>
<name>A0ABU2C461_9BURK</name>
<dbReference type="PANTHER" id="PTHR43265">
    <property type="entry name" value="ESTERASE ESTD"/>
    <property type="match status" value="1"/>
</dbReference>
<dbReference type="Proteomes" id="UP001180487">
    <property type="component" value="Unassembled WGS sequence"/>
</dbReference>
<reference evidence="2 3" key="1">
    <citation type="submission" date="2023-07" db="EMBL/GenBank/DDBJ databases">
        <title>Sorghum-associated microbial communities from plants grown in Nebraska, USA.</title>
        <authorList>
            <person name="Schachtman D."/>
        </authorList>
    </citation>
    <scope>NUCLEOTIDE SEQUENCE [LARGE SCALE GENOMIC DNA]</scope>
    <source>
        <strain evidence="2 3">BE313</strain>
    </source>
</reference>
<dbReference type="GO" id="GO:0016787">
    <property type="term" value="F:hydrolase activity"/>
    <property type="evidence" value="ECO:0007669"/>
    <property type="project" value="UniProtKB-KW"/>
</dbReference>
<evidence type="ECO:0000313" key="3">
    <source>
        <dbReference type="Proteomes" id="UP001180487"/>
    </source>
</evidence>
<dbReference type="InterPro" id="IPR029058">
    <property type="entry name" value="AB_hydrolase_fold"/>
</dbReference>
<dbReference type="Pfam" id="PF12146">
    <property type="entry name" value="Hydrolase_4"/>
    <property type="match status" value="1"/>
</dbReference>
<evidence type="ECO:0000259" key="1">
    <source>
        <dbReference type="Pfam" id="PF12146"/>
    </source>
</evidence>
<keyword evidence="3" id="KW-1185">Reference proteome</keyword>
<organism evidence="2 3">
    <name type="scientific">Rhodoferax ferrireducens</name>
    <dbReference type="NCBI Taxonomy" id="192843"/>
    <lineage>
        <taxon>Bacteria</taxon>
        <taxon>Pseudomonadati</taxon>
        <taxon>Pseudomonadota</taxon>
        <taxon>Betaproteobacteria</taxon>
        <taxon>Burkholderiales</taxon>
        <taxon>Comamonadaceae</taxon>
        <taxon>Rhodoferax</taxon>
    </lineage>
</organism>
<dbReference type="InterPro" id="IPR022742">
    <property type="entry name" value="Hydrolase_4"/>
</dbReference>
<protein>
    <submittedName>
        <fullName evidence="2">Exosortase A-associated hydrolase 1</fullName>
    </submittedName>
</protein>
<keyword evidence="2" id="KW-0378">Hydrolase</keyword>
<feature type="domain" description="Serine aminopeptidase S33" evidence="1">
    <location>
        <begin position="47"/>
        <end position="164"/>
    </location>
</feature>
<dbReference type="RefSeq" id="WP_310370832.1">
    <property type="nucleotide sequence ID" value="NZ_JAVDXT010000001.1"/>
</dbReference>
<sequence length="286" mass="31462">MSTTEQAVLFSCAQETQVGILSLPAEQAQVGVVIAVGGPQYRAGSHRQFVLLARRLATAGYAVLRFDYRGMGDSSGSARDFLDASPDIAAAINTLHEHAPEIRSTVIWGLCDAASAALLYLQDTKDTRVTGLCLLNPWVRSETSLARTQVKHYYIQRVMQRTFWTKLLSGQVAWGALKGLARNIRLSKAASPSRGAGDLPFQQRMANAWTDFDGRILLLLSGNDYTAKEFLEYADADTAWSKALKQARLERHDLANADHTFSNRLAQTTVENLTLDWLATTSNAIK</sequence>